<reference evidence="4" key="2">
    <citation type="submission" date="2015-01" db="EMBL/GenBank/DDBJ databases">
        <title>Evolutionary Origins and Diversification of the Mycorrhizal Mutualists.</title>
        <authorList>
            <consortium name="DOE Joint Genome Institute"/>
            <consortium name="Mycorrhizal Genomics Consortium"/>
            <person name="Kohler A."/>
            <person name="Kuo A."/>
            <person name="Nagy L.G."/>
            <person name="Floudas D."/>
            <person name="Copeland A."/>
            <person name="Barry K.W."/>
            <person name="Cichocki N."/>
            <person name="Veneault-Fourrey C."/>
            <person name="LaButti K."/>
            <person name="Lindquist E.A."/>
            <person name="Lipzen A."/>
            <person name="Lundell T."/>
            <person name="Morin E."/>
            <person name="Murat C."/>
            <person name="Riley R."/>
            <person name="Ohm R."/>
            <person name="Sun H."/>
            <person name="Tunlid A."/>
            <person name="Henrissat B."/>
            <person name="Grigoriev I.V."/>
            <person name="Hibbett D.S."/>
            <person name="Martin F."/>
        </authorList>
    </citation>
    <scope>NUCLEOTIDE SEQUENCE [LARGE SCALE GENOMIC DNA]</scope>
    <source>
        <strain evidence="4">LaAM-08-1</strain>
    </source>
</reference>
<dbReference type="Proteomes" id="UP000054477">
    <property type="component" value="Unassembled WGS sequence"/>
</dbReference>
<keyword evidence="2" id="KW-0812">Transmembrane</keyword>
<dbReference type="STRING" id="1095629.A0A0C9WXX3"/>
<feature type="compositionally biased region" description="Low complexity" evidence="1">
    <location>
        <begin position="11"/>
        <end position="27"/>
    </location>
</feature>
<dbReference type="EMBL" id="KN838568">
    <property type="protein sequence ID" value="KIK04600.1"/>
    <property type="molecule type" value="Genomic_DNA"/>
</dbReference>
<dbReference type="OrthoDB" id="5600002at2759"/>
<proteinExistence type="predicted"/>
<protein>
    <submittedName>
        <fullName evidence="3">Unplaced genomic scaffold K443scaffold_33, whole genome shotgun sequence</fullName>
    </submittedName>
</protein>
<keyword evidence="4" id="KW-1185">Reference proteome</keyword>
<feature type="transmembrane region" description="Helical" evidence="2">
    <location>
        <begin position="91"/>
        <end position="121"/>
    </location>
</feature>
<keyword evidence="2" id="KW-1133">Transmembrane helix</keyword>
<dbReference type="InterPro" id="IPR006594">
    <property type="entry name" value="LisH"/>
</dbReference>
<name>A0A0C9WXX3_9AGAR</name>
<keyword evidence="2" id="KW-0472">Membrane</keyword>
<dbReference type="Pfam" id="PF08513">
    <property type="entry name" value="LisH"/>
    <property type="match status" value="1"/>
</dbReference>
<gene>
    <name evidence="3" type="ORF">K443DRAFT_92990</name>
</gene>
<dbReference type="PROSITE" id="PS50896">
    <property type="entry name" value="LISH"/>
    <property type="match status" value="1"/>
</dbReference>
<organism evidence="3 4">
    <name type="scientific">Laccaria amethystina LaAM-08-1</name>
    <dbReference type="NCBI Taxonomy" id="1095629"/>
    <lineage>
        <taxon>Eukaryota</taxon>
        <taxon>Fungi</taxon>
        <taxon>Dikarya</taxon>
        <taxon>Basidiomycota</taxon>
        <taxon>Agaricomycotina</taxon>
        <taxon>Agaricomycetes</taxon>
        <taxon>Agaricomycetidae</taxon>
        <taxon>Agaricales</taxon>
        <taxon>Agaricineae</taxon>
        <taxon>Hydnangiaceae</taxon>
        <taxon>Laccaria</taxon>
    </lineage>
</organism>
<dbReference type="AlphaFoldDB" id="A0A0C9WXX3"/>
<evidence type="ECO:0000313" key="3">
    <source>
        <dbReference type="EMBL" id="KIK04600.1"/>
    </source>
</evidence>
<reference evidence="3 4" key="1">
    <citation type="submission" date="2014-04" db="EMBL/GenBank/DDBJ databases">
        <authorList>
            <consortium name="DOE Joint Genome Institute"/>
            <person name="Kuo A."/>
            <person name="Kohler A."/>
            <person name="Nagy L.G."/>
            <person name="Floudas D."/>
            <person name="Copeland A."/>
            <person name="Barry K.W."/>
            <person name="Cichocki N."/>
            <person name="Veneault-Fourrey C."/>
            <person name="LaButti K."/>
            <person name="Lindquist E.A."/>
            <person name="Lipzen A."/>
            <person name="Lundell T."/>
            <person name="Morin E."/>
            <person name="Murat C."/>
            <person name="Sun H."/>
            <person name="Tunlid A."/>
            <person name="Henrissat B."/>
            <person name="Grigoriev I.V."/>
            <person name="Hibbett D.S."/>
            <person name="Martin F."/>
            <person name="Nordberg H.P."/>
            <person name="Cantor M.N."/>
            <person name="Hua S.X."/>
        </authorList>
    </citation>
    <scope>NUCLEOTIDE SEQUENCE [LARGE SCALE GENOMIC DNA]</scope>
    <source>
        <strain evidence="3 4">LaAM-08-1</strain>
    </source>
</reference>
<feature type="region of interest" description="Disordered" evidence="1">
    <location>
        <begin position="1"/>
        <end position="41"/>
    </location>
</feature>
<sequence length="123" mass="14258">MTSIAPSGPFQTPLPQQQQQQQQQTQPQQPPQPPQGQSEISTLSWEGDKMFNIYIYDYCFKRGYRKTARELLAEAEIPPESMPPINARQGLLFECVFFSFYIITIITVSLTFFPFPFVFFFTC</sequence>
<accession>A0A0C9WXX3</accession>
<dbReference type="HOGENOM" id="CLU_164190_0_0_1"/>
<evidence type="ECO:0000256" key="1">
    <source>
        <dbReference type="SAM" id="MobiDB-lite"/>
    </source>
</evidence>
<evidence type="ECO:0000256" key="2">
    <source>
        <dbReference type="SAM" id="Phobius"/>
    </source>
</evidence>
<evidence type="ECO:0000313" key="4">
    <source>
        <dbReference type="Proteomes" id="UP000054477"/>
    </source>
</evidence>